<keyword evidence="4" id="KW-1185">Reference proteome</keyword>
<comment type="caution">
    <text evidence="3">The sequence shown here is derived from an EMBL/GenBank/DDBJ whole genome shotgun (WGS) entry which is preliminary data.</text>
</comment>
<evidence type="ECO:0000259" key="2">
    <source>
        <dbReference type="PROSITE" id="PS50089"/>
    </source>
</evidence>
<organism evidence="3 4">
    <name type="scientific">Chaetomium fimeti</name>
    <dbReference type="NCBI Taxonomy" id="1854472"/>
    <lineage>
        <taxon>Eukaryota</taxon>
        <taxon>Fungi</taxon>
        <taxon>Dikarya</taxon>
        <taxon>Ascomycota</taxon>
        <taxon>Pezizomycotina</taxon>
        <taxon>Sordariomycetes</taxon>
        <taxon>Sordariomycetidae</taxon>
        <taxon>Sordariales</taxon>
        <taxon>Chaetomiaceae</taxon>
        <taxon>Chaetomium</taxon>
    </lineage>
</organism>
<proteinExistence type="predicted"/>
<dbReference type="GeneID" id="87844027"/>
<keyword evidence="1" id="KW-0862">Zinc</keyword>
<evidence type="ECO:0000313" key="3">
    <source>
        <dbReference type="EMBL" id="KAK3300769.1"/>
    </source>
</evidence>
<dbReference type="EMBL" id="JAUEPN010000001">
    <property type="protein sequence ID" value="KAK3300769.1"/>
    <property type="molecule type" value="Genomic_DNA"/>
</dbReference>
<keyword evidence="1" id="KW-0863">Zinc-finger</keyword>
<keyword evidence="1" id="KW-0479">Metal-binding</keyword>
<dbReference type="GO" id="GO:0008270">
    <property type="term" value="F:zinc ion binding"/>
    <property type="evidence" value="ECO:0007669"/>
    <property type="project" value="UniProtKB-KW"/>
</dbReference>
<dbReference type="RefSeq" id="XP_062664283.1">
    <property type="nucleotide sequence ID" value="XM_062807079.1"/>
</dbReference>
<dbReference type="PROSITE" id="PS50089">
    <property type="entry name" value="ZF_RING_2"/>
    <property type="match status" value="1"/>
</dbReference>
<accession>A0AAE0LXX9</accession>
<dbReference type="Gene3D" id="3.30.40.10">
    <property type="entry name" value="Zinc/RING finger domain, C3HC4 (zinc finger)"/>
    <property type="match status" value="1"/>
</dbReference>
<dbReference type="SUPFAM" id="SSF57850">
    <property type="entry name" value="RING/U-box"/>
    <property type="match status" value="1"/>
</dbReference>
<evidence type="ECO:0000313" key="4">
    <source>
        <dbReference type="Proteomes" id="UP001278766"/>
    </source>
</evidence>
<reference evidence="3" key="1">
    <citation type="journal article" date="2023" name="Mol. Phylogenet. Evol.">
        <title>Genome-scale phylogeny and comparative genomics of the fungal order Sordariales.</title>
        <authorList>
            <person name="Hensen N."/>
            <person name="Bonometti L."/>
            <person name="Westerberg I."/>
            <person name="Brannstrom I.O."/>
            <person name="Guillou S."/>
            <person name="Cros-Aarteil S."/>
            <person name="Calhoun S."/>
            <person name="Haridas S."/>
            <person name="Kuo A."/>
            <person name="Mondo S."/>
            <person name="Pangilinan J."/>
            <person name="Riley R."/>
            <person name="LaButti K."/>
            <person name="Andreopoulos B."/>
            <person name="Lipzen A."/>
            <person name="Chen C."/>
            <person name="Yan M."/>
            <person name="Daum C."/>
            <person name="Ng V."/>
            <person name="Clum A."/>
            <person name="Steindorff A."/>
            <person name="Ohm R.A."/>
            <person name="Martin F."/>
            <person name="Silar P."/>
            <person name="Natvig D.O."/>
            <person name="Lalanne C."/>
            <person name="Gautier V."/>
            <person name="Ament-Velasquez S.L."/>
            <person name="Kruys A."/>
            <person name="Hutchinson M.I."/>
            <person name="Powell A.J."/>
            <person name="Barry K."/>
            <person name="Miller A.N."/>
            <person name="Grigoriev I.V."/>
            <person name="Debuchy R."/>
            <person name="Gladieux P."/>
            <person name="Hiltunen Thoren M."/>
            <person name="Johannesson H."/>
        </authorList>
    </citation>
    <scope>NUCLEOTIDE SEQUENCE</scope>
    <source>
        <strain evidence="3">CBS 168.71</strain>
    </source>
</reference>
<reference evidence="3" key="2">
    <citation type="submission" date="2023-06" db="EMBL/GenBank/DDBJ databases">
        <authorList>
            <consortium name="Lawrence Berkeley National Laboratory"/>
            <person name="Haridas S."/>
            <person name="Hensen N."/>
            <person name="Bonometti L."/>
            <person name="Westerberg I."/>
            <person name="Brannstrom I.O."/>
            <person name="Guillou S."/>
            <person name="Cros-Aarteil S."/>
            <person name="Calhoun S."/>
            <person name="Kuo A."/>
            <person name="Mondo S."/>
            <person name="Pangilinan J."/>
            <person name="Riley R."/>
            <person name="Labutti K."/>
            <person name="Andreopoulos B."/>
            <person name="Lipzen A."/>
            <person name="Chen C."/>
            <person name="Yanf M."/>
            <person name="Daum C."/>
            <person name="Ng V."/>
            <person name="Clum A."/>
            <person name="Steindorff A."/>
            <person name="Ohm R."/>
            <person name="Martin F."/>
            <person name="Silar P."/>
            <person name="Natvig D."/>
            <person name="Lalanne C."/>
            <person name="Gautier V."/>
            <person name="Ament-Velasquez S.L."/>
            <person name="Kruys A."/>
            <person name="Hutchinson M.I."/>
            <person name="Powell A.J."/>
            <person name="Barry K."/>
            <person name="Miller A.N."/>
            <person name="Grigoriev I.V."/>
            <person name="Debuchy R."/>
            <person name="Gladieux P."/>
            <person name="Thoren M.H."/>
            <person name="Johannesson H."/>
        </authorList>
    </citation>
    <scope>NUCLEOTIDE SEQUENCE</scope>
    <source>
        <strain evidence="3">CBS 168.71</strain>
    </source>
</reference>
<sequence length="541" mass="62596">MCIKLIRHYECSSTVKHVCEYIIRCSNPTYMVEDLGEIMYVPGRRRRPCLDKGTLDTREEWYDDQACPDCTGENVAPETPCTRAREHTGGDDYNPHVYFEEADEIEDDSDSDDDAFYAYEVEDDNAISVYAQNLAFWLLAYMHSPSNPFDYINPLPGTPMGDTDNPRVMAERRMYVLNELLCPVHPEHGCLCKLDLDREALAAGRREFGHQPPAVGCSCLAAQKPWLSNWAAHIRREKARSLYFELVKSENGADLEIAYGLQERIFAQCAALVKRAAAAKEESSPEALPVLEILQLPSDAIADRRRVLRKDAKLMVSLCEREHHEERHERHDEDSWNRLQGRASLLPWVNFILAHDSGLTLRRAREILGFFTTRVVRYKRKWREFKPRILDYDACERLRVVASERPNDVCYWARETLGPYVKSTDFDTKLGKDYVDWQLEDRTRASIVSRNMTKASDEKFEALKESGDTQCPICLEDFETKPVQNWRCYQRGHRHWVHAPCLVKFGRTLLDRNRDDVAPAPRCPICRTEFEDFTLEEIAAL</sequence>
<dbReference type="Proteomes" id="UP001278766">
    <property type="component" value="Unassembled WGS sequence"/>
</dbReference>
<gene>
    <name evidence="3" type="ORF">B0H64DRAFT_449238</name>
</gene>
<protein>
    <recommendedName>
        <fullName evidence="2">RING-type domain-containing protein</fullName>
    </recommendedName>
</protein>
<name>A0AAE0LXX9_9PEZI</name>
<dbReference type="AlphaFoldDB" id="A0AAE0LXX9"/>
<dbReference type="InterPro" id="IPR001841">
    <property type="entry name" value="Znf_RING"/>
</dbReference>
<evidence type="ECO:0000256" key="1">
    <source>
        <dbReference type="PROSITE-ProRule" id="PRU00175"/>
    </source>
</evidence>
<feature type="domain" description="RING-type" evidence="2">
    <location>
        <begin position="471"/>
        <end position="527"/>
    </location>
</feature>
<dbReference type="InterPro" id="IPR013083">
    <property type="entry name" value="Znf_RING/FYVE/PHD"/>
</dbReference>